<reference evidence="1 2" key="1">
    <citation type="submission" date="2020-03" db="EMBL/GenBank/DDBJ databases">
        <title>Leucobacter sp. nov., isolated from beetles.</title>
        <authorList>
            <person name="Hyun D.-W."/>
            <person name="Bae J.-W."/>
        </authorList>
    </citation>
    <scope>NUCLEOTIDE SEQUENCE [LARGE SCALE GENOMIC DNA]</scope>
    <source>
        <strain evidence="1 2">HDW9B</strain>
    </source>
</reference>
<gene>
    <name evidence="1" type="ORF">G7067_09215</name>
</gene>
<dbReference type="Proteomes" id="UP000501387">
    <property type="component" value="Chromosome"/>
</dbReference>
<dbReference type="KEGG" id="lins:G7067_09215"/>
<evidence type="ECO:0000313" key="1">
    <source>
        <dbReference type="EMBL" id="QIM16547.1"/>
    </source>
</evidence>
<organism evidence="1 2">
    <name type="scientific">Leucobacter insecticola</name>
    <dbReference type="NCBI Taxonomy" id="2714934"/>
    <lineage>
        <taxon>Bacteria</taxon>
        <taxon>Bacillati</taxon>
        <taxon>Actinomycetota</taxon>
        <taxon>Actinomycetes</taxon>
        <taxon>Micrococcales</taxon>
        <taxon>Microbacteriaceae</taxon>
        <taxon>Leucobacter</taxon>
    </lineage>
</organism>
<dbReference type="AlphaFoldDB" id="A0A6G8FJJ5"/>
<name>A0A6G8FJJ5_9MICO</name>
<evidence type="ECO:0000313" key="2">
    <source>
        <dbReference type="Proteomes" id="UP000501387"/>
    </source>
</evidence>
<sequence>MNSNLAEVLDAARALSRAERAEVAHELIASLETTNEYDEARYFELKSAVDKGIASLDAGRGIELSVDELGDYLGERGRLATERAEVKRA</sequence>
<accession>A0A6G8FJJ5</accession>
<dbReference type="RefSeq" id="WP_166323651.1">
    <property type="nucleotide sequence ID" value="NZ_CP049934.1"/>
</dbReference>
<keyword evidence="2" id="KW-1185">Reference proteome</keyword>
<protein>
    <submittedName>
        <fullName evidence="1">Uncharacterized protein</fullName>
    </submittedName>
</protein>
<proteinExistence type="predicted"/>
<dbReference type="EMBL" id="CP049934">
    <property type="protein sequence ID" value="QIM16547.1"/>
    <property type="molecule type" value="Genomic_DNA"/>
</dbReference>